<dbReference type="EMBL" id="JH993888">
    <property type="protein sequence ID" value="ELQ76008.1"/>
    <property type="molecule type" value="Genomic_DNA"/>
</dbReference>
<sequence length="39" mass="4246">MGGVALVENYELFVGNNGNTRGINTKRLMSNNEQGKTCD</sequence>
<evidence type="ECO:0000313" key="1">
    <source>
        <dbReference type="EMBL" id="ELQ76008.1"/>
    </source>
</evidence>
<keyword evidence="2" id="KW-1185">Reference proteome</keyword>
<reference evidence="1 2" key="1">
    <citation type="journal article" date="2012" name="PLoS Pathog.">
        <title>The genome of the obligate intracellular parasite Trachipleistophora hominis: new insights into microsporidian genome dynamics and reductive evolution.</title>
        <authorList>
            <person name="Heinz E."/>
            <person name="Williams T.A."/>
            <person name="Nakjang S."/>
            <person name="Noel C.J."/>
            <person name="Swan D.C."/>
            <person name="Goldberg A.V."/>
            <person name="Harris S.R."/>
            <person name="Weinmaier T."/>
            <person name="Markert S."/>
            <person name="Becher D."/>
            <person name="Bernhardt J."/>
            <person name="Dagan T."/>
            <person name="Hacker C."/>
            <person name="Lucocq J.M."/>
            <person name="Schweder T."/>
            <person name="Rattei T."/>
            <person name="Hall N."/>
            <person name="Hirt R.P."/>
            <person name="Embley T.M."/>
        </authorList>
    </citation>
    <scope>NUCLEOTIDE SEQUENCE [LARGE SCALE GENOMIC DNA]</scope>
</reference>
<dbReference type="HOGENOM" id="CLU_3320318_0_0_1"/>
<organism evidence="1 2">
    <name type="scientific">Trachipleistophora hominis</name>
    <name type="common">Microsporidian parasite</name>
    <dbReference type="NCBI Taxonomy" id="72359"/>
    <lineage>
        <taxon>Eukaryota</taxon>
        <taxon>Fungi</taxon>
        <taxon>Fungi incertae sedis</taxon>
        <taxon>Microsporidia</taxon>
        <taxon>Pleistophoridae</taxon>
        <taxon>Trachipleistophora</taxon>
    </lineage>
</organism>
<evidence type="ECO:0000313" key="2">
    <source>
        <dbReference type="Proteomes" id="UP000011185"/>
    </source>
</evidence>
<protein>
    <submittedName>
        <fullName evidence="1">Uncharacterized protein</fullName>
    </submittedName>
</protein>
<dbReference type="InParanoid" id="L7JX07"/>
<dbReference type="AlphaFoldDB" id="L7JX07"/>
<name>L7JX07_TRAHO</name>
<gene>
    <name evidence="1" type="ORF">THOM_1006</name>
</gene>
<proteinExistence type="predicted"/>
<dbReference type="Proteomes" id="UP000011185">
    <property type="component" value="Unassembled WGS sequence"/>
</dbReference>
<accession>L7JX07</accession>
<dbReference type="VEuPathDB" id="MicrosporidiaDB:THOM_1006"/>